<dbReference type="InterPro" id="IPR018060">
    <property type="entry name" value="HTH_AraC"/>
</dbReference>
<keyword evidence="6" id="KW-1185">Reference proteome</keyword>
<protein>
    <submittedName>
        <fullName evidence="5">Transcriptional regulator, AraC family</fullName>
    </submittedName>
</protein>
<dbReference type="SMART" id="SM00342">
    <property type="entry name" value="HTH_ARAC"/>
    <property type="match status" value="1"/>
</dbReference>
<evidence type="ECO:0000259" key="4">
    <source>
        <dbReference type="PROSITE" id="PS01124"/>
    </source>
</evidence>
<keyword evidence="2" id="KW-0238">DNA-binding</keyword>
<dbReference type="GO" id="GO:0043565">
    <property type="term" value="F:sequence-specific DNA binding"/>
    <property type="evidence" value="ECO:0007669"/>
    <property type="project" value="InterPro"/>
</dbReference>
<evidence type="ECO:0000256" key="1">
    <source>
        <dbReference type="ARBA" id="ARBA00023015"/>
    </source>
</evidence>
<dbReference type="InterPro" id="IPR009057">
    <property type="entry name" value="Homeodomain-like_sf"/>
</dbReference>
<evidence type="ECO:0000313" key="5">
    <source>
        <dbReference type="EMBL" id="SDY90306.1"/>
    </source>
</evidence>
<evidence type="ECO:0000256" key="3">
    <source>
        <dbReference type="ARBA" id="ARBA00023163"/>
    </source>
</evidence>
<dbReference type="Pfam" id="PF14525">
    <property type="entry name" value="AraC_binding_2"/>
    <property type="match status" value="1"/>
</dbReference>
<proteinExistence type="predicted"/>
<evidence type="ECO:0000256" key="2">
    <source>
        <dbReference type="ARBA" id="ARBA00023125"/>
    </source>
</evidence>
<name>A0A1H3NN14_9RHOB</name>
<dbReference type="PROSITE" id="PS01124">
    <property type="entry name" value="HTH_ARAC_FAMILY_2"/>
    <property type="match status" value="1"/>
</dbReference>
<accession>A0A1H3NN14</accession>
<dbReference type="InterPro" id="IPR035418">
    <property type="entry name" value="AraC-bd_2"/>
</dbReference>
<keyword evidence="1" id="KW-0805">Transcription regulation</keyword>
<dbReference type="EMBL" id="FNPF01000027">
    <property type="protein sequence ID" value="SDY90306.1"/>
    <property type="molecule type" value="Genomic_DNA"/>
</dbReference>
<dbReference type="Gene3D" id="1.10.10.60">
    <property type="entry name" value="Homeodomain-like"/>
    <property type="match status" value="1"/>
</dbReference>
<keyword evidence="3" id="KW-0804">Transcription</keyword>
<dbReference type="PROSITE" id="PS00041">
    <property type="entry name" value="HTH_ARAC_FAMILY_1"/>
    <property type="match status" value="1"/>
</dbReference>
<dbReference type="GO" id="GO:0003700">
    <property type="term" value="F:DNA-binding transcription factor activity"/>
    <property type="evidence" value="ECO:0007669"/>
    <property type="project" value="InterPro"/>
</dbReference>
<gene>
    <name evidence="5" type="ORF">SAMN05444340_12716</name>
</gene>
<evidence type="ECO:0000313" key="6">
    <source>
        <dbReference type="Proteomes" id="UP000199286"/>
    </source>
</evidence>
<organism evidence="5 6">
    <name type="scientific">Citreimonas salinaria</name>
    <dbReference type="NCBI Taxonomy" id="321339"/>
    <lineage>
        <taxon>Bacteria</taxon>
        <taxon>Pseudomonadati</taxon>
        <taxon>Pseudomonadota</taxon>
        <taxon>Alphaproteobacteria</taxon>
        <taxon>Rhodobacterales</taxon>
        <taxon>Roseobacteraceae</taxon>
        <taxon>Citreimonas</taxon>
    </lineage>
</organism>
<dbReference type="InterPro" id="IPR050204">
    <property type="entry name" value="AraC_XylS_family_regulators"/>
</dbReference>
<sequence length="363" mass="40665">MSAGRYPDCESICIVSSLKYSGPSIDWRVMMQGQSGPAEFLQAHPILRTESLSEAREVVGRAFCDHRLNLRRRGAKLAARHNHVGGRHVSLNALGYGTEVEIDPGQLGHFYLLQIPLSGGACVSHRGEEVVASPRLATILSPDRETRMVWSEDCRKLLLQIDRQHLERVAEELLGSPLPGPVRFDPAVDLETPQGRALRNRVLAVVRAVDGGELWAGPQGLRESRAERDVVASLLTLHGSNISHAFWRSERPMLPRDLRRAVAFIHAHFADPLRLDTIAAHCGLSPRALQIGFRKAFDLTPMEYLRQVRLDSAHYRLSRRRDPEGVGDVAHACGFSHLGRFARDYRARFGDSPVRRRRRAQES</sequence>
<dbReference type="PANTHER" id="PTHR46796">
    <property type="entry name" value="HTH-TYPE TRANSCRIPTIONAL ACTIVATOR RHAS-RELATED"/>
    <property type="match status" value="1"/>
</dbReference>
<reference evidence="5 6" key="1">
    <citation type="submission" date="2016-10" db="EMBL/GenBank/DDBJ databases">
        <authorList>
            <person name="de Groot N.N."/>
        </authorList>
    </citation>
    <scope>NUCLEOTIDE SEQUENCE [LARGE SCALE GENOMIC DNA]</scope>
    <source>
        <strain evidence="5 6">DSM 26880</strain>
    </source>
</reference>
<dbReference type="SUPFAM" id="SSF46689">
    <property type="entry name" value="Homeodomain-like"/>
    <property type="match status" value="2"/>
</dbReference>
<dbReference type="InterPro" id="IPR018062">
    <property type="entry name" value="HTH_AraC-typ_CS"/>
</dbReference>
<dbReference type="Pfam" id="PF12833">
    <property type="entry name" value="HTH_18"/>
    <property type="match status" value="1"/>
</dbReference>
<dbReference type="Proteomes" id="UP000199286">
    <property type="component" value="Unassembled WGS sequence"/>
</dbReference>
<feature type="domain" description="HTH araC/xylS-type" evidence="4">
    <location>
        <begin position="259"/>
        <end position="359"/>
    </location>
</feature>
<dbReference type="AlphaFoldDB" id="A0A1H3NN14"/>
<dbReference type="STRING" id="321339.SAMN05444340_12716"/>